<reference evidence="2 3" key="1">
    <citation type="submission" date="2018-06" db="EMBL/GenBank/DDBJ databases">
        <authorList>
            <consortium name="Pathogen Informatics"/>
            <person name="Doyle S."/>
        </authorList>
    </citation>
    <scope>NUCLEOTIDE SEQUENCE [LARGE SCALE GENOMIC DNA]</scope>
    <source>
        <strain evidence="2 3">NCTC13184</strain>
    </source>
</reference>
<dbReference type="PANTHER" id="PTHR43591:SF78">
    <property type="entry name" value="SLR0407 PROTEIN"/>
    <property type="match status" value="1"/>
</dbReference>
<evidence type="ECO:0000259" key="1">
    <source>
        <dbReference type="Pfam" id="PF08241"/>
    </source>
</evidence>
<proteinExistence type="predicted"/>
<organism evidence="2 3">
    <name type="scientific">Nocardia africana</name>
    <dbReference type="NCBI Taxonomy" id="134964"/>
    <lineage>
        <taxon>Bacteria</taxon>
        <taxon>Bacillati</taxon>
        <taxon>Actinomycetota</taxon>
        <taxon>Actinomycetes</taxon>
        <taxon>Mycobacteriales</taxon>
        <taxon>Nocardiaceae</taxon>
        <taxon>Nocardia</taxon>
    </lineage>
</organism>
<dbReference type="CDD" id="cd02440">
    <property type="entry name" value="AdoMet_MTases"/>
    <property type="match status" value="1"/>
</dbReference>
<dbReference type="Proteomes" id="UP000255082">
    <property type="component" value="Unassembled WGS sequence"/>
</dbReference>
<dbReference type="SUPFAM" id="SSF53335">
    <property type="entry name" value="S-adenosyl-L-methionine-dependent methyltransferases"/>
    <property type="match status" value="1"/>
</dbReference>
<evidence type="ECO:0000313" key="3">
    <source>
        <dbReference type="Proteomes" id="UP000255082"/>
    </source>
</evidence>
<dbReference type="EMBL" id="UGRU01000001">
    <property type="protein sequence ID" value="SUA47442.1"/>
    <property type="molecule type" value="Genomic_DNA"/>
</dbReference>
<sequence length="272" mass="28945">MSTPRNTSEPSLIRLLDASETLPSAGALRATSYDLLRLSAGAAVVDVGCGTGRAAAELSQRGMRVVGVDLSEQMLAAARDRWPGNDFRCADATALPLQDFSMDGYRADKVFHELAEPAAALTEARRVLAPGGRVVLVGQDWESFIIDSDDPGLTRTIVTARASAIVNPRIARGYRNVLLDNGFVDVAVEVHAVVFVDELMVPMLSGLAENACAAGAVTREQADSWIAEQTHRGRSDRLMLAMPLFFAAATKPSVAVTIAPCRTGGGARRPVR</sequence>
<dbReference type="InterPro" id="IPR013216">
    <property type="entry name" value="Methyltransf_11"/>
</dbReference>
<dbReference type="EC" id="2.1.1.-" evidence="2"/>
<keyword evidence="2" id="KW-0808">Transferase</keyword>
<evidence type="ECO:0000313" key="2">
    <source>
        <dbReference type="EMBL" id="SUA47442.1"/>
    </source>
</evidence>
<gene>
    <name evidence="2" type="ORF">NCTC13184_05983</name>
</gene>
<dbReference type="Pfam" id="PF08241">
    <property type="entry name" value="Methyltransf_11"/>
    <property type="match status" value="1"/>
</dbReference>
<dbReference type="GO" id="GO:0032259">
    <property type="term" value="P:methylation"/>
    <property type="evidence" value="ECO:0007669"/>
    <property type="project" value="UniProtKB-KW"/>
</dbReference>
<dbReference type="AlphaFoldDB" id="A0A378X2Q6"/>
<dbReference type="Gene3D" id="3.40.50.150">
    <property type="entry name" value="Vaccinia Virus protein VP39"/>
    <property type="match status" value="1"/>
</dbReference>
<name>A0A378X2Q6_9NOCA</name>
<protein>
    <submittedName>
        <fullName evidence="2">Probable S-adenosylmethionine-dependent methyltransferase MSMEG_2350</fullName>
        <ecNumber evidence="2">2.1.1.-</ecNumber>
    </submittedName>
</protein>
<dbReference type="GO" id="GO:0008757">
    <property type="term" value="F:S-adenosylmethionine-dependent methyltransferase activity"/>
    <property type="evidence" value="ECO:0007669"/>
    <property type="project" value="InterPro"/>
</dbReference>
<keyword evidence="2" id="KW-0489">Methyltransferase</keyword>
<dbReference type="InterPro" id="IPR029063">
    <property type="entry name" value="SAM-dependent_MTases_sf"/>
</dbReference>
<accession>A0A378X2Q6</accession>
<dbReference type="RefSeq" id="WP_220185792.1">
    <property type="nucleotide sequence ID" value="NZ_JAJFOE010000003.1"/>
</dbReference>
<dbReference type="PANTHER" id="PTHR43591">
    <property type="entry name" value="METHYLTRANSFERASE"/>
    <property type="match status" value="1"/>
</dbReference>
<feature type="domain" description="Methyltransferase type 11" evidence="1">
    <location>
        <begin position="45"/>
        <end position="136"/>
    </location>
</feature>